<gene>
    <name evidence="1" type="ORF">D2T29_14990</name>
</gene>
<dbReference type="Proteomes" id="UP000284451">
    <property type="component" value="Unassembled WGS sequence"/>
</dbReference>
<sequence>MNRPETEVFTMITQPEHDNIPDSKAQLVKDLILYELGHYVFNQLCSAFGRETIELPKRPEAIREDHFLAQAIGLENARIMTKVVGNAHYYVPLPSRGTNPEADPAELVRAGYANWEIAKVIGFTERHVRRILNRHGITNPNRKSRSLPALLGKVSGGGAPVQSGGFA</sequence>
<proteinExistence type="predicted"/>
<dbReference type="AlphaFoldDB" id="A0A443K8S6"/>
<reference evidence="1 2" key="1">
    <citation type="submission" date="2019-01" db="EMBL/GenBank/DDBJ databases">
        <title>Sinorhodobacter populi sp. nov. isolated from the symptomatic bark tissue of Populus euramericana canker.</title>
        <authorList>
            <person name="Xu G."/>
        </authorList>
    </citation>
    <scope>NUCLEOTIDE SEQUENCE [LARGE SCALE GENOMIC DNA]</scope>
    <source>
        <strain evidence="1 2">07D10-4-3</strain>
    </source>
</reference>
<name>A0A443K8S6_9RHOB</name>
<comment type="caution">
    <text evidence="1">The sequence shown here is derived from an EMBL/GenBank/DDBJ whole genome shotgun (WGS) entry which is preliminary data.</text>
</comment>
<accession>A0A443K8S6</accession>
<evidence type="ECO:0000313" key="2">
    <source>
        <dbReference type="Proteomes" id="UP000284451"/>
    </source>
</evidence>
<evidence type="ECO:0000313" key="1">
    <source>
        <dbReference type="EMBL" id="RWR29191.1"/>
    </source>
</evidence>
<dbReference type="RefSeq" id="WP_128233099.1">
    <property type="nucleotide sequence ID" value="NZ_SAUY01000021.1"/>
</dbReference>
<dbReference type="EMBL" id="SAUY01000021">
    <property type="protein sequence ID" value="RWR29191.1"/>
    <property type="molecule type" value="Genomic_DNA"/>
</dbReference>
<organism evidence="1 2">
    <name type="scientific">Paenirhodobacter populi</name>
    <dbReference type="NCBI Taxonomy" id="2306993"/>
    <lineage>
        <taxon>Bacteria</taxon>
        <taxon>Pseudomonadati</taxon>
        <taxon>Pseudomonadota</taxon>
        <taxon>Alphaproteobacteria</taxon>
        <taxon>Rhodobacterales</taxon>
        <taxon>Rhodobacter group</taxon>
        <taxon>Paenirhodobacter</taxon>
    </lineage>
</organism>
<protein>
    <submittedName>
        <fullName evidence="1">Uncharacterized protein</fullName>
    </submittedName>
</protein>
<reference evidence="1 2" key="2">
    <citation type="submission" date="2019-01" db="EMBL/GenBank/DDBJ databases">
        <authorList>
            <person name="Li Y."/>
        </authorList>
    </citation>
    <scope>NUCLEOTIDE SEQUENCE [LARGE SCALE GENOMIC DNA]</scope>
    <source>
        <strain evidence="1 2">07D10-4-3</strain>
    </source>
</reference>